<dbReference type="AlphaFoldDB" id="A0A922I3P3"/>
<dbReference type="GO" id="GO:0005759">
    <property type="term" value="C:mitochondrial matrix"/>
    <property type="evidence" value="ECO:0007669"/>
    <property type="project" value="InterPro"/>
</dbReference>
<keyword evidence="6" id="KW-1185">Reference proteome</keyword>
<reference evidence="5" key="2">
    <citation type="journal article" date="2022" name="Res Sq">
        <title>Comparative Genomics Reveals Insights into the Divergent Evolution of Astigmatic Mites and Household Pest Adaptations.</title>
        <authorList>
            <person name="Xiong Q."/>
            <person name="Wan A.T.-Y."/>
            <person name="Liu X.-Y."/>
            <person name="Fung C.S.-H."/>
            <person name="Xiao X."/>
            <person name="Malainual N."/>
            <person name="Hou J."/>
            <person name="Wang L."/>
            <person name="Wang M."/>
            <person name="Yang K."/>
            <person name="Cui Y."/>
            <person name="Leung E."/>
            <person name="Nong W."/>
            <person name="Shin S.-K."/>
            <person name="Au S."/>
            <person name="Jeong K.Y."/>
            <person name="Chew F.T."/>
            <person name="Hui J."/>
            <person name="Leung T.F."/>
            <person name="Tungtrongchitr A."/>
            <person name="Zhong N."/>
            <person name="Liu Z."/>
            <person name="Tsui S."/>
        </authorList>
    </citation>
    <scope>NUCLEOTIDE SEQUENCE</scope>
    <source>
        <strain evidence="5">Derf</strain>
        <tissue evidence="5">Whole organism</tissue>
    </source>
</reference>
<evidence type="ECO:0000256" key="1">
    <source>
        <dbReference type="ARBA" id="ARBA00001947"/>
    </source>
</evidence>
<dbReference type="Proteomes" id="UP000790347">
    <property type="component" value="Unassembled WGS sequence"/>
</dbReference>
<dbReference type="Gene3D" id="3.40.630.10">
    <property type="entry name" value="Zn peptidases"/>
    <property type="match status" value="1"/>
</dbReference>
<comment type="similarity">
    <text evidence="3">Belongs to the peptidase M28 family. M28B subfamily.</text>
</comment>
<dbReference type="InterPro" id="IPR036561">
    <property type="entry name" value="MAM33_sf"/>
</dbReference>
<dbReference type="PANTHER" id="PTHR12147:SF26">
    <property type="entry name" value="PEPTIDASE M28 DOMAIN-CONTAINING PROTEIN"/>
    <property type="match status" value="1"/>
</dbReference>
<comment type="cofactor">
    <cofactor evidence="1">
        <name>Zn(2+)</name>
        <dbReference type="ChEBI" id="CHEBI:29105"/>
    </cofactor>
</comment>
<dbReference type="GO" id="GO:0006508">
    <property type="term" value="P:proteolysis"/>
    <property type="evidence" value="ECO:0007669"/>
    <property type="project" value="InterPro"/>
</dbReference>
<dbReference type="SUPFAM" id="SSF53187">
    <property type="entry name" value="Zn-dependent exopeptidases"/>
    <property type="match status" value="1"/>
</dbReference>
<dbReference type="Gene3D" id="3.10.280.10">
    <property type="entry name" value="Mitochondrial glycoprotein"/>
    <property type="match status" value="2"/>
</dbReference>
<evidence type="ECO:0000256" key="2">
    <source>
        <dbReference type="ARBA" id="ARBA00005457"/>
    </source>
</evidence>
<dbReference type="InterPro" id="IPR007484">
    <property type="entry name" value="Peptidase_M28"/>
</dbReference>
<feature type="domain" description="Peptidase M28" evidence="4">
    <location>
        <begin position="291"/>
        <end position="425"/>
    </location>
</feature>
<evidence type="ECO:0000313" key="6">
    <source>
        <dbReference type="Proteomes" id="UP000790347"/>
    </source>
</evidence>
<comment type="similarity">
    <text evidence="2">Belongs to the MAM33 family.</text>
</comment>
<dbReference type="InterPro" id="IPR045175">
    <property type="entry name" value="M28_fam"/>
</dbReference>
<accession>A0A922I3P3</accession>
<dbReference type="InterPro" id="IPR003428">
    <property type="entry name" value="MAM33"/>
</dbReference>
<name>A0A922I3P3_DERFA</name>
<evidence type="ECO:0000259" key="4">
    <source>
        <dbReference type="Pfam" id="PF04389"/>
    </source>
</evidence>
<dbReference type="Pfam" id="PF04389">
    <property type="entry name" value="Peptidase_M28"/>
    <property type="match status" value="1"/>
</dbReference>
<dbReference type="GO" id="GO:0008235">
    <property type="term" value="F:metalloexopeptidase activity"/>
    <property type="evidence" value="ECO:0007669"/>
    <property type="project" value="InterPro"/>
</dbReference>
<dbReference type="Pfam" id="PF02330">
    <property type="entry name" value="MAM33"/>
    <property type="match status" value="1"/>
</dbReference>
<sequence length="566" mass="65967">MFFTSNVLSMVGRQFTRKSFIHTVSMIRQPLPAMISSSSKYLIQKQQQQQQQRSFVSNVSLNKREQELTDFLASEIDLERESQKKPLPKMSDWTITNTGSDIVLFKKFNNEEITIKANVCYSVDAANPDADNGQMVCEVIDGNLYDLLMNVLEGRGIDQQFAKKLIEYSTIYEHNLYVAKYLQQYGDFERFGQVDYRPLGSSTATSTSIMIGTNVFHIDPTFSPITSIDVLNSTIRQFFSRSRHWSDDKIYLRDLREALKDKFLSYGLKTAFHVFKTEYTQDKMKRQTATNIIAILPGKYRGTPKDEIYLIGAHYDTVRRSPGIDDNGSGSAAVLEMARLLTRHKCYFNKTIIFTLFDLEEEYLKGSKYFVQQYLIPTEIRKNQAKFNGAYIMDMLLAYNTTESSQSLRDFWPTLPAFVEEIQDAGSRGNFMTAWSRRNIDQDLFFFLEKNWKNKQIYPLKLMDPPLPTLSHEVSKNWSKYSKYGTFARSDHASFWYPIERDTTFRSILLSDLGPWRKDMSFHYHRYGDDERWLRYENLRFMKNTIDSLLATIIDIGDGYCFAQKI</sequence>
<evidence type="ECO:0000313" key="5">
    <source>
        <dbReference type="EMBL" id="KAH9521629.1"/>
    </source>
</evidence>
<reference evidence="5" key="1">
    <citation type="submission" date="2013-05" db="EMBL/GenBank/DDBJ databases">
        <authorList>
            <person name="Yim A.K.Y."/>
            <person name="Chan T.F."/>
            <person name="Ji K.M."/>
            <person name="Liu X.Y."/>
            <person name="Zhou J.W."/>
            <person name="Li R.Q."/>
            <person name="Yang K.Y."/>
            <person name="Li J."/>
            <person name="Li M."/>
            <person name="Law P.T.W."/>
            <person name="Wu Y.L."/>
            <person name="Cai Z.L."/>
            <person name="Qin H."/>
            <person name="Bao Y."/>
            <person name="Leung R.K.K."/>
            <person name="Ng P.K.S."/>
            <person name="Zou J."/>
            <person name="Zhong X.J."/>
            <person name="Ran P.X."/>
            <person name="Zhong N.S."/>
            <person name="Liu Z.G."/>
            <person name="Tsui S.K.W."/>
        </authorList>
    </citation>
    <scope>NUCLEOTIDE SEQUENCE</scope>
    <source>
        <strain evidence="5">Derf</strain>
        <tissue evidence="5">Whole organism</tissue>
    </source>
</reference>
<proteinExistence type="inferred from homology"/>
<protein>
    <recommendedName>
        <fullName evidence="4">Peptidase M28 domain-containing protein</fullName>
    </recommendedName>
</protein>
<comment type="caution">
    <text evidence="5">The sequence shown here is derived from an EMBL/GenBank/DDBJ whole genome shotgun (WGS) entry which is preliminary data.</text>
</comment>
<dbReference type="PANTHER" id="PTHR12147">
    <property type="entry name" value="METALLOPEPTIDASE M28 FAMILY MEMBER"/>
    <property type="match status" value="1"/>
</dbReference>
<gene>
    <name evidence="5" type="ORF">DERF_005267</name>
</gene>
<organism evidence="5 6">
    <name type="scientific">Dermatophagoides farinae</name>
    <name type="common">American house dust mite</name>
    <dbReference type="NCBI Taxonomy" id="6954"/>
    <lineage>
        <taxon>Eukaryota</taxon>
        <taxon>Metazoa</taxon>
        <taxon>Ecdysozoa</taxon>
        <taxon>Arthropoda</taxon>
        <taxon>Chelicerata</taxon>
        <taxon>Arachnida</taxon>
        <taxon>Acari</taxon>
        <taxon>Acariformes</taxon>
        <taxon>Sarcoptiformes</taxon>
        <taxon>Astigmata</taxon>
        <taxon>Psoroptidia</taxon>
        <taxon>Analgoidea</taxon>
        <taxon>Pyroglyphidae</taxon>
        <taxon>Dermatophagoidinae</taxon>
        <taxon>Dermatophagoides</taxon>
    </lineage>
</organism>
<dbReference type="EMBL" id="ASGP02000002">
    <property type="protein sequence ID" value="KAH9521629.1"/>
    <property type="molecule type" value="Genomic_DNA"/>
</dbReference>
<evidence type="ECO:0000256" key="3">
    <source>
        <dbReference type="ARBA" id="ARBA00005634"/>
    </source>
</evidence>
<dbReference type="SUPFAM" id="SSF54529">
    <property type="entry name" value="Mitochondrial glycoprotein MAM33-like"/>
    <property type="match status" value="1"/>
</dbReference>